<evidence type="ECO:0000256" key="8">
    <source>
        <dbReference type="ARBA" id="ARBA00038489"/>
    </source>
</evidence>
<dbReference type="Pfam" id="PF00578">
    <property type="entry name" value="AhpC-TSA"/>
    <property type="match status" value="1"/>
</dbReference>
<evidence type="ECO:0000256" key="1">
    <source>
        <dbReference type="ARBA" id="ARBA00013017"/>
    </source>
</evidence>
<dbReference type="InterPro" id="IPR013766">
    <property type="entry name" value="Thioredoxin_domain"/>
</dbReference>
<dbReference type="InterPro" id="IPR000866">
    <property type="entry name" value="AhpC/TSA"/>
</dbReference>
<comment type="caution">
    <text evidence="12">The sequence shown here is derived from an EMBL/GenBank/DDBJ whole genome shotgun (WGS) entry which is preliminary data.</text>
</comment>
<comment type="catalytic activity">
    <reaction evidence="9">
        <text>a hydroperoxide + [thioredoxin]-dithiol = an alcohol + [thioredoxin]-disulfide + H2O</text>
        <dbReference type="Rhea" id="RHEA:62620"/>
        <dbReference type="Rhea" id="RHEA-COMP:10698"/>
        <dbReference type="Rhea" id="RHEA-COMP:10700"/>
        <dbReference type="ChEBI" id="CHEBI:15377"/>
        <dbReference type="ChEBI" id="CHEBI:29950"/>
        <dbReference type="ChEBI" id="CHEBI:30879"/>
        <dbReference type="ChEBI" id="CHEBI:35924"/>
        <dbReference type="ChEBI" id="CHEBI:50058"/>
        <dbReference type="EC" id="1.11.1.24"/>
    </reaction>
</comment>
<feature type="compositionally biased region" description="Low complexity" evidence="10">
    <location>
        <begin position="10"/>
        <end position="40"/>
    </location>
</feature>
<dbReference type="PANTHER" id="PTHR42801">
    <property type="entry name" value="THIOREDOXIN-DEPENDENT PEROXIDE REDUCTASE"/>
    <property type="match status" value="1"/>
</dbReference>
<keyword evidence="2" id="KW-0575">Peroxidase</keyword>
<dbReference type="GO" id="GO:0008379">
    <property type="term" value="F:thioredoxin peroxidase activity"/>
    <property type="evidence" value="ECO:0007669"/>
    <property type="project" value="TreeGrafter"/>
</dbReference>
<sequence length="227" mass="23414">MVTTRSRSNPSSAAAATPAESKKTTSSSAATSKPASSKAAASKKKDAESAPADAPEDEAETTKGNKTVLDVGDSLPAETPSLVVHTSGEGEGEGDEKSTSTSLAELVKASERGVVMFFYPAANTPGCTNQAKLFQENLEKFKGFTVCGCSKDKPPTQAKWHTKLNLSYNLYTDPQADTAELVGLLKSPGRKMQRGVVVVGKDGKVVGGGAYGPAPSLEAALKFVGSA</sequence>
<dbReference type="GO" id="GO:0034599">
    <property type="term" value="P:cellular response to oxidative stress"/>
    <property type="evidence" value="ECO:0007669"/>
    <property type="project" value="TreeGrafter"/>
</dbReference>
<keyword evidence="3" id="KW-0049">Antioxidant</keyword>
<dbReference type="GO" id="GO:0045454">
    <property type="term" value="P:cell redox homeostasis"/>
    <property type="evidence" value="ECO:0007669"/>
    <property type="project" value="TreeGrafter"/>
</dbReference>
<keyword evidence="4" id="KW-0560">Oxidoreductase</keyword>
<feature type="domain" description="Thioredoxin" evidence="11">
    <location>
        <begin position="69"/>
        <end position="226"/>
    </location>
</feature>
<evidence type="ECO:0000256" key="9">
    <source>
        <dbReference type="ARBA" id="ARBA00049091"/>
    </source>
</evidence>
<dbReference type="InterPro" id="IPR050924">
    <property type="entry name" value="Peroxiredoxin_BCP/PrxQ"/>
</dbReference>
<evidence type="ECO:0000256" key="6">
    <source>
        <dbReference type="ARBA" id="ARBA00023284"/>
    </source>
</evidence>
<evidence type="ECO:0000313" key="12">
    <source>
        <dbReference type="EMBL" id="KAE8247339.1"/>
    </source>
</evidence>
<evidence type="ECO:0000256" key="5">
    <source>
        <dbReference type="ARBA" id="ARBA00023157"/>
    </source>
</evidence>
<evidence type="ECO:0000256" key="3">
    <source>
        <dbReference type="ARBA" id="ARBA00022862"/>
    </source>
</evidence>
<dbReference type="GO" id="GO:0005737">
    <property type="term" value="C:cytoplasm"/>
    <property type="evidence" value="ECO:0007669"/>
    <property type="project" value="TreeGrafter"/>
</dbReference>
<reference evidence="12" key="2">
    <citation type="journal article" date="2019" name="IMA Fungus">
        <title>Genome sequencing and comparison of five Tilletia species to identify candidate genes for the detection of regulated species infecting wheat.</title>
        <authorList>
            <person name="Nguyen H.D.T."/>
            <person name="Sultana T."/>
            <person name="Kesanakurti P."/>
            <person name="Hambleton S."/>
        </authorList>
    </citation>
    <scope>NUCLEOTIDE SEQUENCE</scope>
    <source>
        <strain evidence="12">DAOMC 238032</strain>
    </source>
</reference>
<dbReference type="Proteomes" id="UP000077671">
    <property type="component" value="Unassembled WGS sequence"/>
</dbReference>
<dbReference type="EC" id="1.11.1.24" evidence="1"/>
<gene>
    <name evidence="12" type="ORF">A4X03_0g7072</name>
</gene>
<evidence type="ECO:0000256" key="7">
    <source>
        <dbReference type="ARBA" id="ARBA00032824"/>
    </source>
</evidence>
<dbReference type="AlphaFoldDB" id="A0A177VCX9"/>
<evidence type="ECO:0000256" key="10">
    <source>
        <dbReference type="SAM" id="MobiDB-lite"/>
    </source>
</evidence>
<keyword evidence="5" id="KW-1015">Disulfide bond</keyword>
<evidence type="ECO:0000256" key="4">
    <source>
        <dbReference type="ARBA" id="ARBA00023002"/>
    </source>
</evidence>
<dbReference type="PANTHER" id="PTHR42801:SF23">
    <property type="entry name" value="PEROXIREDOXIN DOT5"/>
    <property type="match status" value="1"/>
</dbReference>
<accession>A0A177VCX9</accession>
<organism evidence="12 13">
    <name type="scientific">Tilletia caries</name>
    <name type="common">wheat bunt fungus</name>
    <dbReference type="NCBI Taxonomy" id="13290"/>
    <lineage>
        <taxon>Eukaryota</taxon>
        <taxon>Fungi</taxon>
        <taxon>Dikarya</taxon>
        <taxon>Basidiomycota</taxon>
        <taxon>Ustilaginomycotina</taxon>
        <taxon>Exobasidiomycetes</taxon>
        <taxon>Tilletiales</taxon>
        <taxon>Tilletiaceae</taxon>
        <taxon>Tilletia</taxon>
    </lineage>
</organism>
<dbReference type="EMBL" id="LWDD02001548">
    <property type="protein sequence ID" value="KAE8247339.1"/>
    <property type="molecule type" value="Genomic_DNA"/>
</dbReference>
<reference evidence="12" key="1">
    <citation type="submission" date="2016-04" db="EMBL/GenBank/DDBJ databases">
        <authorList>
            <person name="Nguyen H.D."/>
            <person name="Kesanakurti P."/>
            <person name="Cullis J."/>
            <person name="Levesque C.A."/>
            <person name="Hambleton S."/>
        </authorList>
    </citation>
    <scope>NUCLEOTIDE SEQUENCE</scope>
    <source>
        <strain evidence="12">DAOMC 238032</strain>
    </source>
</reference>
<protein>
    <recommendedName>
        <fullName evidence="1">thioredoxin-dependent peroxiredoxin</fullName>
        <ecNumber evidence="1">1.11.1.24</ecNumber>
    </recommendedName>
    <alternativeName>
        <fullName evidence="7">Thioredoxin peroxidase</fullName>
    </alternativeName>
</protein>
<dbReference type="InterPro" id="IPR036249">
    <property type="entry name" value="Thioredoxin-like_sf"/>
</dbReference>
<proteinExistence type="inferred from homology"/>
<evidence type="ECO:0000313" key="13">
    <source>
        <dbReference type="Proteomes" id="UP000077671"/>
    </source>
</evidence>
<feature type="region of interest" description="Disordered" evidence="10">
    <location>
        <begin position="1"/>
        <end position="101"/>
    </location>
</feature>
<dbReference type="PROSITE" id="PS51352">
    <property type="entry name" value="THIOREDOXIN_2"/>
    <property type="match status" value="1"/>
</dbReference>
<dbReference type="SUPFAM" id="SSF52833">
    <property type="entry name" value="Thioredoxin-like"/>
    <property type="match status" value="1"/>
</dbReference>
<comment type="similarity">
    <text evidence="8">Belongs to the peroxiredoxin family. BCP/PrxQ subfamily.</text>
</comment>
<evidence type="ECO:0000259" key="11">
    <source>
        <dbReference type="PROSITE" id="PS51352"/>
    </source>
</evidence>
<keyword evidence="6" id="KW-0676">Redox-active center</keyword>
<evidence type="ECO:0000256" key="2">
    <source>
        <dbReference type="ARBA" id="ARBA00022559"/>
    </source>
</evidence>
<dbReference type="Gene3D" id="3.40.30.10">
    <property type="entry name" value="Glutaredoxin"/>
    <property type="match status" value="1"/>
</dbReference>
<name>A0A177VCX9_9BASI</name>